<evidence type="ECO:0000313" key="2">
    <source>
        <dbReference type="EMBL" id="OIW03330.1"/>
    </source>
</evidence>
<feature type="domain" description="EF-hand" evidence="1">
    <location>
        <begin position="74"/>
        <end position="109"/>
    </location>
</feature>
<sequence>MNGVWWCLFSDGGRTELMACKKGTAWAIAGDRSKWQQIGRQHGKEKLQLRESGDGMSTHSLISVPFIHASSWRAGKLLSDVVFDLFDTKHSGILDFEEFARALSVFAPIDDNIECKNDQFLEGFRFL</sequence>
<dbReference type="EMBL" id="CM007370">
    <property type="protein sequence ID" value="OIW03330.1"/>
    <property type="molecule type" value="Genomic_DNA"/>
</dbReference>
<dbReference type="InterPro" id="IPR011992">
    <property type="entry name" value="EF-hand-dom_pair"/>
</dbReference>
<accession>A0A1J7HA53</accession>
<reference evidence="2 3" key="1">
    <citation type="journal article" date="2017" name="Plant Biotechnol. J.">
        <title>A comprehensive draft genome sequence for lupin (Lupinus angustifolius), an emerging health food: insights into plant-microbe interactions and legume evolution.</title>
        <authorList>
            <person name="Hane J.K."/>
            <person name="Ming Y."/>
            <person name="Kamphuis L.G."/>
            <person name="Nelson M.N."/>
            <person name="Garg G."/>
            <person name="Atkins C.A."/>
            <person name="Bayer P.E."/>
            <person name="Bravo A."/>
            <person name="Bringans S."/>
            <person name="Cannon S."/>
            <person name="Edwards D."/>
            <person name="Foley R."/>
            <person name="Gao L.L."/>
            <person name="Harrison M.J."/>
            <person name="Huang W."/>
            <person name="Hurgobin B."/>
            <person name="Li S."/>
            <person name="Liu C.W."/>
            <person name="McGrath A."/>
            <person name="Morahan G."/>
            <person name="Murray J."/>
            <person name="Weller J."/>
            <person name="Jian J."/>
            <person name="Singh K.B."/>
        </authorList>
    </citation>
    <scope>NUCLEOTIDE SEQUENCE [LARGE SCALE GENOMIC DNA]</scope>
    <source>
        <strain evidence="3">cv. Tanjil</strain>
        <tissue evidence="2">Whole plant</tissue>
    </source>
</reference>
<dbReference type="SUPFAM" id="SSF47473">
    <property type="entry name" value="EF-hand"/>
    <property type="match status" value="1"/>
</dbReference>
<dbReference type="Gene3D" id="1.10.238.10">
    <property type="entry name" value="EF-hand"/>
    <property type="match status" value="1"/>
</dbReference>
<dbReference type="PROSITE" id="PS50222">
    <property type="entry name" value="EF_HAND_2"/>
    <property type="match status" value="1"/>
</dbReference>
<protein>
    <recommendedName>
        <fullName evidence="1">EF-hand domain-containing protein</fullName>
    </recommendedName>
</protein>
<dbReference type="GO" id="GO:0005509">
    <property type="term" value="F:calcium ion binding"/>
    <property type="evidence" value="ECO:0007669"/>
    <property type="project" value="InterPro"/>
</dbReference>
<proteinExistence type="predicted"/>
<keyword evidence="3" id="KW-1185">Reference proteome</keyword>
<dbReference type="Gramene" id="OIW03330">
    <property type="protein sequence ID" value="OIW03330"/>
    <property type="gene ID" value="TanjilG_03439"/>
</dbReference>
<evidence type="ECO:0000313" key="3">
    <source>
        <dbReference type="Proteomes" id="UP000188354"/>
    </source>
</evidence>
<dbReference type="AlphaFoldDB" id="A0A1J7HA53"/>
<dbReference type="Proteomes" id="UP000188354">
    <property type="component" value="Chromosome LG10"/>
</dbReference>
<name>A0A1J7HA53_LUPAN</name>
<dbReference type="InterPro" id="IPR002048">
    <property type="entry name" value="EF_hand_dom"/>
</dbReference>
<evidence type="ECO:0000259" key="1">
    <source>
        <dbReference type="PROSITE" id="PS50222"/>
    </source>
</evidence>
<dbReference type="STRING" id="3871.A0A1J7HA53"/>
<organism evidence="2 3">
    <name type="scientific">Lupinus angustifolius</name>
    <name type="common">Narrow-leaved blue lupine</name>
    <dbReference type="NCBI Taxonomy" id="3871"/>
    <lineage>
        <taxon>Eukaryota</taxon>
        <taxon>Viridiplantae</taxon>
        <taxon>Streptophyta</taxon>
        <taxon>Embryophyta</taxon>
        <taxon>Tracheophyta</taxon>
        <taxon>Spermatophyta</taxon>
        <taxon>Magnoliopsida</taxon>
        <taxon>eudicotyledons</taxon>
        <taxon>Gunneridae</taxon>
        <taxon>Pentapetalae</taxon>
        <taxon>rosids</taxon>
        <taxon>fabids</taxon>
        <taxon>Fabales</taxon>
        <taxon>Fabaceae</taxon>
        <taxon>Papilionoideae</taxon>
        <taxon>50 kb inversion clade</taxon>
        <taxon>genistoids sensu lato</taxon>
        <taxon>core genistoids</taxon>
        <taxon>Genisteae</taxon>
        <taxon>Lupinus</taxon>
    </lineage>
</organism>
<gene>
    <name evidence="2" type="ORF">TanjilG_03439</name>
</gene>